<evidence type="ECO:0000259" key="4">
    <source>
        <dbReference type="Pfam" id="PF14870"/>
    </source>
</evidence>
<dbReference type="InterPro" id="IPR015943">
    <property type="entry name" value="WD40/YVTN_repeat-like_dom_sf"/>
</dbReference>
<keyword evidence="1" id="KW-0602">Photosynthesis</keyword>
<evidence type="ECO:0000256" key="2">
    <source>
        <dbReference type="ARBA" id="ARBA00023276"/>
    </source>
</evidence>
<evidence type="ECO:0000313" key="6">
    <source>
        <dbReference type="Proteomes" id="UP000288279"/>
    </source>
</evidence>
<keyword evidence="3" id="KW-0732">Signal</keyword>
<feature type="chain" id="PRO_5019546333" description="Photosynthesis system II assembly factor Ycf48/Hcf136-like domain-containing protein" evidence="3">
    <location>
        <begin position="22"/>
        <end position="382"/>
    </location>
</feature>
<feature type="domain" description="Photosynthesis system II assembly factor Ycf48/Hcf136-like" evidence="4">
    <location>
        <begin position="184"/>
        <end position="350"/>
    </location>
</feature>
<dbReference type="EMBL" id="PIQG01000001">
    <property type="protein sequence ID" value="RUO79264.1"/>
    <property type="molecule type" value="Genomic_DNA"/>
</dbReference>
<dbReference type="AlphaFoldDB" id="A0A432ZN00"/>
<protein>
    <recommendedName>
        <fullName evidence="4">Photosynthesis system II assembly factor Ycf48/Hcf136-like domain-containing protein</fullName>
    </recommendedName>
</protein>
<dbReference type="OrthoDB" id="9813892at2"/>
<name>A0A432ZN00_9GAMM</name>
<dbReference type="PANTHER" id="PTHR47199">
    <property type="entry name" value="PHOTOSYSTEM II STABILITY/ASSEMBLY FACTOR HCF136, CHLOROPLASTIC"/>
    <property type="match status" value="1"/>
</dbReference>
<dbReference type="Proteomes" id="UP000288279">
    <property type="component" value="Unassembled WGS sequence"/>
</dbReference>
<dbReference type="Gene3D" id="2.130.10.10">
    <property type="entry name" value="YVTN repeat-like/Quinoprotein amine dehydrogenase"/>
    <property type="match status" value="1"/>
</dbReference>
<dbReference type="PANTHER" id="PTHR47199:SF2">
    <property type="entry name" value="PHOTOSYSTEM II STABILITY_ASSEMBLY FACTOR HCF136, CHLOROPLASTIC"/>
    <property type="match status" value="1"/>
</dbReference>
<dbReference type="InterPro" id="IPR028203">
    <property type="entry name" value="PSII_CF48-like_dom"/>
</dbReference>
<sequence length="382" mass="41463">MGRITAWSGVMLALFGLPTVAAETVTDYDVMLTPAMQAPKASTATLTEITKAGSRQVAVGDFGVVIYRDEDAPNWQQAAVDTSVLLTAVSFANAEQGWAVGHHGVVMTTTDGGQSWQRQMDGFDFIELQIEHYKQVAEQLAEEVDNLPDNSSFSERDDLEFQLEEALFRAESAELAREEGPTKPFLDVLAIDSQTIFVAGAYGTLLRSTDGGQSWEMLDQRIENPDGLHINALTYGQGSVYAVGEGGQIFRSDDQGDSWIMLDSPYYGSFFEVFVDQSERVWVAGLRGNIFVAEHADAEFEPLAINDRVNINQIIDGPDGSVILVGNAGLMAQIFANGEMSQQRHNSGASLTDIITNADGSYTLVGQRGVLEVQADLSQASQ</sequence>
<dbReference type="Pfam" id="PF14870">
    <property type="entry name" value="PSII_BNR"/>
    <property type="match status" value="2"/>
</dbReference>
<proteinExistence type="predicted"/>
<evidence type="ECO:0000313" key="5">
    <source>
        <dbReference type="EMBL" id="RUO79264.1"/>
    </source>
</evidence>
<dbReference type="SUPFAM" id="SSF110296">
    <property type="entry name" value="Oligoxyloglucan reducing end-specific cellobiohydrolase"/>
    <property type="match status" value="1"/>
</dbReference>
<evidence type="ECO:0000256" key="1">
    <source>
        <dbReference type="ARBA" id="ARBA00022531"/>
    </source>
</evidence>
<dbReference type="RefSeq" id="WP_126824879.1">
    <property type="nucleotide sequence ID" value="NZ_PIQG01000001.1"/>
</dbReference>
<dbReference type="GO" id="GO:0009523">
    <property type="term" value="C:photosystem II"/>
    <property type="evidence" value="ECO:0007669"/>
    <property type="project" value="UniProtKB-KW"/>
</dbReference>
<organism evidence="5 6">
    <name type="scientific">Pseudidiomarina taiwanensis</name>
    <dbReference type="NCBI Taxonomy" id="337250"/>
    <lineage>
        <taxon>Bacteria</taxon>
        <taxon>Pseudomonadati</taxon>
        <taxon>Pseudomonadota</taxon>
        <taxon>Gammaproteobacteria</taxon>
        <taxon>Alteromonadales</taxon>
        <taxon>Idiomarinaceae</taxon>
        <taxon>Pseudidiomarina</taxon>
    </lineage>
</organism>
<feature type="signal peptide" evidence="3">
    <location>
        <begin position="1"/>
        <end position="21"/>
    </location>
</feature>
<gene>
    <name evidence="5" type="ORF">CWI83_01755</name>
</gene>
<dbReference type="GO" id="GO:0015979">
    <property type="term" value="P:photosynthesis"/>
    <property type="evidence" value="ECO:0007669"/>
    <property type="project" value="UniProtKB-KW"/>
</dbReference>
<comment type="caution">
    <text evidence="5">The sequence shown here is derived from an EMBL/GenBank/DDBJ whole genome shotgun (WGS) entry which is preliminary data.</text>
</comment>
<keyword evidence="2" id="KW-0604">Photosystem II</keyword>
<reference evidence="5 6" key="1">
    <citation type="journal article" date="2011" name="Front. Microbiol.">
        <title>Genomic signatures of strain selection and enhancement in Bacillus atrophaeus var. globigii, a historical biowarfare simulant.</title>
        <authorList>
            <person name="Gibbons H.S."/>
            <person name="Broomall S.M."/>
            <person name="McNew L.A."/>
            <person name="Daligault H."/>
            <person name="Chapman C."/>
            <person name="Bruce D."/>
            <person name="Karavis M."/>
            <person name="Krepps M."/>
            <person name="McGregor P.A."/>
            <person name="Hong C."/>
            <person name="Park K.H."/>
            <person name="Akmal A."/>
            <person name="Feldman A."/>
            <person name="Lin J.S."/>
            <person name="Chang W.E."/>
            <person name="Higgs B.W."/>
            <person name="Demirev P."/>
            <person name="Lindquist J."/>
            <person name="Liem A."/>
            <person name="Fochler E."/>
            <person name="Read T.D."/>
            <person name="Tapia R."/>
            <person name="Johnson S."/>
            <person name="Bishop-Lilly K.A."/>
            <person name="Detter C."/>
            <person name="Han C."/>
            <person name="Sozhamannan S."/>
            <person name="Rosenzweig C.N."/>
            <person name="Skowronski E.W."/>
        </authorList>
    </citation>
    <scope>NUCLEOTIDE SEQUENCE [LARGE SCALE GENOMIC DNA]</scope>
    <source>
        <strain evidence="5 6">PIT1</strain>
    </source>
</reference>
<evidence type="ECO:0000256" key="3">
    <source>
        <dbReference type="SAM" id="SignalP"/>
    </source>
</evidence>
<keyword evidence="6" id="KW-1185">Reference proteome</keyword>
<feature type="domain" description="Photosynthesis system II assembly factor Ycf48/Hcf136-like" evidence="4">
    <location>
        <begin position="72"/>
        <end position="120"/>
    </location>
</feature>
<accession>A0A432ZN00</accession>